<evidence type="ECO:0000256" key="3">
    <source>
        <dbReference type="ARBA" id="ARBA00024327"/>
    </source>
</evidence>
<dbReference type="GO" id="GO:0043866">
    <property type="term" value="F:adenylyl-sulfate reductase (thioredoxin) activity"/>
    <property type="evidence" value="ECO:0007669"/>
    <property type="project" value="UniProtKB-EC"/>
</dbReference>
<dbReference type="GO" id="GO:0051539">
    <property type="term" value="F:4 iron, 4 sulfur cluster binding"/>
    <property type="evidence" value="ECO:0007669"/>
    <property type="project" value="UniProtKB-UniRule"/>
</dbReference>
<comment type="pathway">
    <text evidence="3 4">Sulfur metabolism; hydrogen sulfide biosynthesis; sulfite from sulfate.</text>
</comment>
<dbReference type="NCBIfam" id="TIGR00434">
    <property type="entry name" value="cysH"/>
    <property type="match status" value="1"/>
</dbReference>
<accession>A0A1Y5TPG9</accession>
<protein>
    <recommendedName>
        <fullName evidence="4">Adenosine 5'-phosphosulfate reductase</fullName>
        <shortName evidence="4">APS reductase</shortName>
        <ecNumber evidence="4">1.8.4.10</ecNumber>
    </recommendedName>
    <alternativeName>
        <fullName evidence="4">5'-adenylylsulfate reductase</fullName>
    </alternativeName>
    <alternativeName>
        <fullName evidence="4">Thioredoxin-dependent 5'-adenylylsulfate reductase</fullName>
    </alternativeName>
</protein>
<keyword evidence="4" id="KW-0479">Metal-binding</keyword>
<dbReference type="GO" id="GO:0005737">
    <property type="term" value="C:cytoplasm"/>
    <property type="evidence" value="ECO:0007669"/>
    <property type="project" value="UniProtKB-SubCell"/>
</dbReference>
<dbReference type="Gene3D" id="3.40.50.620">
    <property type="entry name" value="HUPs"/>
    <property type="match status" value="1"/>
</dbReference>
<evidence type="ECO:0000256" key="2">
    <source>
        <dbReference type="ARBA" id="ARBA00023002"/>
    </source>
</evidence>
<organism evidence="6 7">
    <name type="scientific">Roseisalinus antarcticus</name>
    <dbReference type="NCBI Taxonomy" id="254357"/>
    <lineage>
        <taxon>Bacteria</taxon>
        <taxon>Pseudomonadati</taxon>
        <taxon>Pseudomonadota</taxon>
        <taxon>Alphaproteobacteria</taxon>
        <taxon>Rhodobacterales</taxon>
        <taxon>Roseobacteraceae</taxon>
        <taxon>Roseisalinus</taxon>
    </lineage>
</organism>
<dbReference type="Pfam" id="PF01507">
    <property type="entry name" value="PAPS_reduct"/>
    <property type="match status" value="1"/>
</dbReference>
<dbReference type="EMBL" id="FWFZ01000021">
    <property type="protein sequence ID" value="SLN69028.1"/>
    <property type="molecule type" value="Genomic_DNA"/>
</dbReference>
<dbReference type="SUPFAM" id="SSF52402">
    <property type="entry name" value="Adenine nucleotide alpha hydrolases-like"/>
    <property type="match status" value="1"/>
</dbReference>
<dbReference type="PIRSF" id="PIRSF000857">
    <property type="entry name" value="PAPS_reductase"/>
    <property type="match status" value="1"/>
</dbReference>
<evidence type="ECO:0000313" key="7">
    <source>
        <dbReference type="Proteomes" id="UP000193900"/>
    </source>
</evidence>
<dbReference type="HAMAP" id="MF_00063">
    <property type="entry name" value="CysH"/>
    <property type="match status" value="1"/>
</dbReference>
<feature type="domain" description="Phosphoadenosine phosphosulphate reductase" evidence="5">
    <location>
        <begin position="55"/>
        <end position="221"/>
    </location>
</feature>
<dbReference type="GO" id="GO:0070814">
    <property type="term" value="P:hydrogen sulfide biosynthetic process"/>
    <property type="evidence" value="ECO:0007669"/>
    <property type="project" value="UniProtKB-UniRule"/>
</dbReference>
<dbReference type="EC" id="1.8.4.10" evidence="4"/>
<feature type="binding site" evidence="4">
    <location>
        <position position="215"/>
    </location>
    <ligand>
        <name>[4Fe-4S] cluster</name>
        <dbReference type="ChEBI" id="CHEBI:49883"/>
    </ligand>
</feature>
<keyword evidence="2 4" id="KW-0560">Oxidoreductase</keyword>
<dbReference type="Proteomes" id="UP000193900">
    <property type="component" value="Unassembled WGS sequence"/>
</dbReference>
<dbReference type="RefSeq" id="WP_085880135.1">
    <property type="nucleotide sequence ID" value="NZ_FWFZ01000021.1"/>
</dbReference>
<feature type="active site" description="Nucleophile; cysteine thiosulfonate intermediate" evidence="4">
    <location>
        <position position="241"/>
    </location>
</feature>
<name>A0A1Y5TPG9_9RHOB</name>
<dbReference type="InterPro" id="IPR004511">
    <property type="entry name" value="PAPS/APS_Rdtase"/>
</dbReference>
<comment type="catalytic activity">
    <reaction evidence="4">
        <text>[thioredoxin]-disulfide + sulfite + AMP + 2 H(+) = adenosine 5'-phosphosulfate + [thioredoxin]-dithiol</text>
        <dbReference type="Rhea" id="RHEA:21976"/>
        <dbReference type="Rhea" id="RHEA-COMP:10698"/>
        <dbReference type="Rhea" id="RHEA-COMP:10700"/>
        <dbReference type="ChEBI" id="CHEBI:15378"/>
        <dbReference type="ChEBI" id="CHEBI:17359"/>
        <dbReference type="ChEBI" id="CHEBI:29950"/>
        <dbReference type="ChEBI" id="CHEBI:50058"/>
        <dbReference type="ChEBI" id="CHEBI:58243"/>
        <dbReference type="ChEBI" id="CHEBI:456215"/>
        <dbReference type="EC" id="1.8.4.10"/>
    </reaction>
</comment>
<dbReference type="NCBIfam" id="NF002537">
    <property type="entry name" value="PRK02090.1"/>
    <property type="match status" value="1"/>
</dbReference>
<evidence type="ECO:0000256" key="1">
    <source>
        <dbReference type="ARBA" id="ARBA00009732"/>
    </source>
</evidence>
<comment type="function">
    <text evidence="4">Catalyzes the formation of sulfite from adenosine 5'-phosphosulfate (APS) using thioredoxin as an electron donor.</text>
</comment>
<comment type="subcellular location">
    <subcellularLocation>
        <location evidence="4">Cytoplasm</location>
    </subcellularLocation>
</comment>
<gene>
    <name evidence="6" type="primary">cysH_2</name>
    <name evidence="4" type="synonym">cysH</name>
    <name evidence="6" type="ORF">ROA7023_03348</name>
</gene>
<reference evidence="6 7" key="1">
    <citation type="submission" date="2017-03" db="EMBL/GenBank/DDBJ databases">
        <authorList>
            <person name="Afonso C.L."/>
            <person name="Miller P.J."/>
            <person name="Scott M.A."/>
            <person name="Spackman E."/>
            <person name="Goraichik I."/>
            <person name="Dimitrov K.M."/>
            <person name="Suarez D.L."/>
            <person name="Swayne D.E."/>
        </authorList>
    </citation>
    <scope>NUCLEOTIDE SEQUENCE [LARGE SCALE GENOMIC DNA]</scope>
    <source>
        <strain evidence="6 7">CECT 7023</strain>
    </source>
</reference>
<dbReference type="PANTHER" id="PTHR46509:SF1">
    <property type="entry name" value="PHOSPHOADENOSINE PHOSPHOSULFATE REDUCTASE"/>
    <property type="match status" value="1"/>
</dbReference>
<feature type="binding site" evidence="4">
    <location>
        <position position="135"/>
    </location>
    <ligand>
        <name>[4Fe-4S] cluster</name>
        <dbReference type="ChEBI" id="CHEBI:49883"/>
    </ligand>
</feature>
<proteinExistence type="inferred from homology"/>
<comment type="cofactor">
    <cofactor evidence="4">
        <name>[4Fe-4S] cluster</name>
        <dbReference type="ChEBI" id="CHEBI:49883"/>
    </cofactor>
    <text evidence="4">Binds 1 [4Fe-4S] cluster per subunit.</text>
</comment>
<comment type="similarity">
    <text evidence="1 4">Belongs to the PAPS reductase family. CysH subfamily.</text>
</comment>
<feature type="binding site" evidence="4">
    <location>
        <position position="218"/>
    </location>
    <ligand>
        <name>[4Fe-4S] cluster</name>
        <dbReference type="ChEBI" id="CHEBI:49883"/>
    </ligand>
</feature>
<keyword evidence="7" id="KW-1185">Reference proteome</keyword>
<dbReference type="AlphaFoldDB" id="A0A1Y5TPG9"/>
<feature type="binding site" evidence="4">
    <location>
        <position position="134"/>
    </location>
    <ligand>
        <name>[4Fe-4S] cluster</name>
        <dbReference type="ChEBI" id="CHEBI:49883"/>
    </ligand>
</feature>
<dbReference type="GO" id="GO:0046872">
    <property type="term" value="F:metal ion binding"/>
    <property type="evidence" value="ECO:0007669"/>
    <property type="project" value="UniProtKB-KW"/>
</dbReference>
<dbReference type="GO" id="GO:0019379">
    <property type="term" value="P:sulfate assimilation, phosphoadenylyl sulfate reduction by phosphoadenylyl-sulfate reductase (thioredoxin)"/>
    <property type="evidence" value="ECO:0007669"/>
    <property type="project" value="UniProtKB-UniRule"/>
</dbReference>
<dbReference type="PANTHER" id="PTHR46509">
    <property type="entry name" value="PHOSPHOADENOSINE PHOSPHOSULFATE REDUCTASE"/>
    <property type="match status" value="1"/>
</dbReference>
<dbReference type="CDD" id="cd23945">
    <property type="entry name" value="PAPS_reductase"/>
    <property type="match status" value="1"/>
</dbReference>
<keyword evidence="4" id="KW-0411">Iron-sulfur</keyword>
<keyword evidence="4" id="KW-0408">Iron</keyword>
<sequence length="258" mass="28373">MRDLRPAPPAAPFETNARLELAERARALAAHHAGQGAEEVLRTAMTEDFPGRIGLVSSFGTEAAVLLHMVSRIDPYTPVIFLDTWKHFPETLAYRDTLVEAFGLCNIQTVTPRPASVKADDPAGDLHARNPDLCCHVRKTLPMLASLRALDAWITGRKRHQASTRQGLSLFEAQDRWIKLNPLADWTPDDVAAYFETHDLPRHPLEAQGYPSVGCAPCTRAVAPGEDARAGRWAESDKTECGIHFVDGKMVRGPLPKG</sequence>
<dbReference type="GO" id="GO:0004604">
    <property type="term" value="F:phosphoadenylyl-sulfate reductase (thioredoxin) activity"/>
    <property type="evidence" value="ECO:0007669"/>
    <property type="project" value="UniProtKB-UniRule"/>
</dbReference>
<evidence type="ECO:0000256" key="4">
    <source>
        <dbReference type="HAMAP-Rule" id="MF_00063"/>
    </source>
</evidence>
<keyword evidence="4" id="KW-0963">Cytoplasm</keyword>
<dbReference type="OrthoDB" id="9794018at2"/>
<evidence type="ECO:0000259" key="5">
    <source>
        <dbReference type="Pfam" id="PF01507"/>
    </source>
</evidence>
<dbReference type="InterPro" id="IPR002500">
    <property type="entry name" value="PAPS_reduct_dom"/>
</dbReference>
<evidence type="ECO:0000313" key="6">
    <source>
        <dbReference type="EMBL" id="SLN69028.1"/>
    </source>
</evidence>
<dbReference type="InterPro" id="IPR014729">
    <property type="entry name" value="Rossmann-like_a/b/a_fold"/>
</dbReference>